<dbReference type="EMBL" id="LGCM01000058">
    <property type="protein sequence ID" value="KPL77949.1"/>
    <property type="molecule type" value="Genomic_DNA"/>
</dbReference>
<reference evidence="1 2" key="1">
    <citation type="submission" date="2015-07" db="EMBL/GenBank/DDBJ databases">
        <title>Genome sequence of Levilinea saccharolytica DSM 16555.</title>
        <authorList>
            <person name="Hemp J."/>
            <person name="Ward L.M."/>
            <person name="Pace L.A."/>
            <person name="Fischer W.W."/>
        </authorList>
    </citation>
    <scope>NUCLEOTIDE SEQUENCE [LARGE SCALE GENOMIC DNA]</scope>
    <source>
        <strain evidence="1 2">KIBI-1</strain>
    </source>
</reference>
<dbReference type="OrthoDB" id="7210457at2"/>
<sequence>MDDMELEKAIKSTGKACFVKYYELFRDPTRSNGDLVELLMRQERYAEQASWTRVSLSRKIIRSGNGPKILREILQSDKLDDDIINKAKELLRKYPV</sequence>
<evidence type="ECO:0000313" key="2">
    <source>
        <dbReference type="Proteomes" id="UP000050501"/>
    </source>
</evidence>
<organism evidence="1 2">
    <name type="scientific">Levilinea saccharolytica</name>
    <dbReference type="NCBI Taxonomy" id="229921"/>
    <lineage>
        <taxon>Bacteria</taxon>
        <taxon>Bacillati</taxon>
        <taxon>Chloroflexota</taxon>
        <taxon>Anaerolineae</taxon>
        <taxon>Anaerolineales</taxon>
        <taxon>Anaerolineaceae</taxon>
        <taxon>Levilinea</taxon>
    </lineage>
</organism>
<keyword evidence="2" id="KW-1185">Reference proteome</keyword>
<comment type="caution">
    <text evidence="1">The sequence shown here is derived from an EMBL/GenBank/DDBJ whole genome shotgun (WGS) entry which is preliminary data.</text>
</comment>
<evidence type="ECO:0000313" key="1">
    <source>
        <dbReference type="EMBL" id="KPL77949.1"/>
    </source>
</evidence>
<name>A0A0P6XN87_9CHLR</name>
<gene>
    <name evidence="1" type="ORF">ADN01_15355</name>
</gene>
<proteinExistence type="predicted"/>
<protein>
    <submittedName>
        <fullName evidence="1">Uncharacterized protein</fullName>
    </submittedName>
</protein>
<dbReference type="AlphaFoldDB" id="A0A0P6XN87"/>
<dbReference type="RefSeq" id="WP_062416801.1">
    <property type="nucleotide sequence ID" value="NZ_DF967974.1"/>
</dbReference>
<accession>A0A0P6XN87</accession>
<dbReference type="Proteomes" id="UP000050501">
    <property type="component" value="Unassembled WGS sequence"/>
</dbReference>